<evidence type="ECO:0000313" key="4">
    <source>
        <dbReference type="Proteomes" id="UP001500841"/>
    </source>
</evidence>
<evidence type="ECO:0000256" key="2">
    <source>
        <dbReference type="SAM" id="Phobius"/>
    </source>
</evidence>
<dbReference type="RefSeq" id="WP_345101496.1">
    <property type="nucleotide sequence ID" value="NZ_BAABCV010000003.1"/>
</dbReference>
<keyword evidence="4" id="KW-1185">Reference proteome</keyword>
<protein>
    <submittedName>
        <fullName evidence="3">Uncharacterized protein</fullName>
    </submittedName>
</protein>
<organism evidence="3 4">
    <name type="scientific">Mucilaginibacter panaciglaebae</name>
    <dbReference type="NCBI Taxonomy" id="502331"/>
    <lineage>
        <taxon>Bacteria</taxon>
        <taxon>Pseudomonadati</taxon>
        <taxon>Bacteroidota</taxon>
        <taxon>Sphingobacteriia</taxon>
        <taxon>Sphingobacteriales</taxon>
        <taxon>Sphingobacteriaceae</taxon>
        <taxon>Mucilaginibacter</taxon>
    </lineage>
</organism>
<feature type="transmembrane region" description="Helical" evidence="2">
    <location>
        <begin position="108"/>
        <end position="128"/>
    </location>
</feature>
<keyword evidence="2" id="KW-0472">Membrane</keyword>
<evidence type="ECO:0000256" key="1">
    <source>
        <dbReference type="SAM" id="Coils"/>
    </source>
</evidence>
<keyword evidence="2" id="KW-1133">Transmembrane helix</keyword>
<keyword evidence="1" id="KW-0175">Coiled coil</keyword>
<gene>
    <name evidence="3" type="ORF">GCM10022392_10490</name>
</gene>
<reference evidence="4" key="1">
    <citation type="journal article" date="2019" name="Int. J. Syst. Evol. Microbiol.">
        <title>The Global Catalogue of Microorganisms (GCM) 10K type strain sequencing project: providing services to taxonomists for standard genome sequencing and annotation.</title>
        <authorList>
            <consortium name="The Broad Institute Genomics Platform"/>
            <consortium name="The Broad Institute Genome Sequencing Center for Infectious Disease"/>
            <person name="Wu L."/>
            <person name="Ma J."/>
        </authorList>
    </citation>
    <scope>NUCLEOTIDE SEQUENCE [LARGE SCALE GENOMIC DNA]</scope>
    <source>
        <strain evidence="4">JCM 17085</strain>
    </source>
</reference>
<keyword evidence="2" id="KW-0812">Transmembrane</keyword>
<feature type="transmembrane region" description="Helical" evidence="2">
    <location>
        <begin position="188"/>
        <end position="206"/>
    </location>
</feature>
<accession>A0ABP7WKC2</accession>
<sequence length="275" mass="30994">MSEQVDYMAPQVMPEKKISPIWKALKGSFEILLHGLIPHQRAKEPAKKFEKSHIGTDDGYLYETVIEIYKESSTRIDSLEEKGFKLLTYISAVSAILIYFLSKDIEGMYKFWVILSLSFLVIAIIISLRCIGVKSQKALFIDSLFTFQATSDPTTKDKKTVTAEILNCAVFNQTVADNTADILRASRIMLSLGIITTIISCVFFLATPGNKDDKKVYQTKVSFADSVFTKSLTSGIKIQESIMKEMNDEILQLKRKLDSINAVSKIQKVKKNTHK</sequence>
<dbReference type="Proteomes" id="UP001500841">
    <property type="component" value="Unassembled WGS sequence"/>
</dbReference>
<name>A0ABP7WKC2_9SPHI</name>
<dbReference type="EMBL" id="BAABCV010000003">
    <property type="protein sequence ID" value="GAA4090722.1"/>
    <property type="molecule type" value="Genomic_DNA"/>
</dbReference>
<feature type="coiled-coil region" evidence="1">
    <location>
        <begin position="236"/>
        <end position="263"/>
    </location>
</feature>
<feature type="transmembrane region" description="Helical" evidence="2">
    <location>
        <begin position="83"/>
        <end position="102"/>
    </location>
</feature>
<comment type="caution">
    <text evidence="3">The sequence shown here is derived from an EMBL/GenBank/DDBJ whole genome shotgun (WGS) entry which is preliminary data.</text>
</comment>
<evidence type="ECO:0000313" key="3">
    <source>
        <dbReference type="EMBL" id="GAA4090722.1"/>
    </source>
</evidence>
<proteinExistence type="predicted"/>